<feature type="non-terminal residue" evidence="1">
    <location>
        <position position="77"/>
    </location>
</feature>
<dbReference type="AlphaFoldDB" id="A0A0F9FX41"/>
<proteinExistence type="predicted"/>
<name>A0A0F9FX41_9ZZZZ</name>
<sequence>MKTLGLGQRIRNLREFIEDGKLLHFAPLLLSNLQGQLTILVDEQTKDKAKRDNFYKSINIQKCINVVQKCNSPEVLV</sequence>
<accession>A0A0F9FX41</accession>
<organism evidence="1">
    <name type="scientific">marine sediment metagenome</name>
    <dbReference type="NCBI Taxonomy" id="412755"/>
    <lineage>
        <taxon>unclassified sequences</taxon>
        <taxon>metagenomes</taxon>
        <taxon>ecological metagenomes</taxon>
    </lineage>
</organism>
<evidence type="ECO:0000313" key="1">
    <source>
        <dbReference type="EMBL" id="KKL55737.1"/>
    </source>
</evidence>
<reference evidence="1" key="1">
    <citation type="journal article" date="2015" name="Nature">
        <title>Complex archaea that bridge the gap between prokaryotes and eukaryotes.</title>
        <authorList>
            <person name="Spang A."/>
            <person name="Saw J.H."/>
            <person name="Jorgensen S.L."/>
            <person name="Zaremba-Niedzwiedzka K."/>
            <person name="Martijn J."/>
            <person name="Lind A.E."/>
            <person name="van Eijk R."/>
            <person name="Schleper C."/>
            <person name="Guy L."/>
            <person name="Ettema T.J."/>
        </authorList>
    </citation>
    <scope>NUCLEOTIDE SEQUENCE</scope>
</reference>
<comment type="caution">
    <text evidence="1">The sequence shown here is derived from an EMBL/GenBank/DDBJ whole genome shotgun (WGS) entry which is preliminary data.</text>
</comment>
<dbReference type="EMBL" id="LAZR01030733">
    <property type="protein sequence ID" value="KKL55737.1"/>
    <property type="molecule type" value="Genomic_DNA"/>
</dbReference>
<gene>
    <name evidence="1" type="ORF">LCGC14_2252450</name>
</gene>
<protein>
    <submittedName>
        <fullName evidence="1">Uncharacterized protein</fullName>
    </submittedName>
</protein>